<evidence type="ECO:0000256" key="1">
    <source>
        <dbReference type="SAM" id="SignalP"/>
    </source>
</evidence>
<evidence type="ECO:0000313" key="3">
    <source>
        <dbReference type="Proteomes" id="UP000536909"/>
    </source>
</evidence>
<sequence>MQRVVLSLFLSSAALAASPPPPVTDAALPPVLRFTHPLGDAFLLRPASCAPACPLVVVSHSRGMSAELSLTRPHLRSLFARLTEAGYAVLISNDAGPTTWGAPQALTYLADMHARAVRTFPFNGHTYNFGYSMGGLPALLTAYKGVYPVSGVILLDAQVNLLDVWRGSNATFSAEVTASHGLNGQAALPPGRDPYHDFAGQDAAQLPLLVAGSAEDQVVAFTRNGEALYARSASPESRLLRLTGPHLGASHFGDALVSGMLAFLNRLEHAGPLVHQQAGTGR</sequence>
<dbReference type="SUPFAM" id="SSF53474">
    <property type="entry name" value="alpha/beta-Hydrolases"/>
    <property type="match status" value="1"/>
</dbReference>
<protein>
    <recommendedName>
        <fullName evidence="4">Alpha/beta hydrolase</fullName>
    </recommendedName>
</protein>
<reference evidence="2 3" key="1">
    <citation type="submission" date="2020-08" db="EMBL/GenBank/DDBJ databases">
        <title>Genomic Encyclopedia of Type Strains, Phase IV (KMG-IV): sequencing the most valuable type-strain genomes for metagenomic binning, comparative biology and taxonomic classification.</title>
        <authorList>
            <person name="Goeker M."/>
        </authorList>
    </citation>
    <scope>NUCLEOTIDE SEQUENCE [LARGE SCALE GENOMIC DNA]</scope>
    <source>
        <strain evidence="2 3">DSM 105434</strain>
    </source>
</reference>
<organism evidence="2 3">
    <name type="scientific">Deinococcus metallilatus</name>
    <dbReference type="NCBI Taxonomy" id="1211322"/>
    <lineage>
        <taxon>Bacteria</taxon>
        <taxon>Thermotogati</taxon>
        <taxon>Deinococcota</taxon>
        <taxon>Deinococci</taxon>
        <taxon>Deinococcales</taxon>
        <taxon>Deinococcaceae</taxon>
        <taxon>Deinococcus</taxon>
    </lineage>
</organism>
<name>A0ABR6MV24_9DEIO</name>
<proteinExistence type="predicted"/>
<accession>A0ABR6MV24</accession>
<gene>
    <name evidence="2" type="ORF">HNQ10_002609</name>
</gene>
<dbReference type="EMBL" id="JACHFV010000008">
    <property type="protein sequence ID" value="MBB5295770.1"/>
    <property type="molecule type" value="Genomic_DNA"/>
</dbReference>
<evidence type="ECO:0008006" key="4">
    <source>
        <dbReference type="Google" id="ProtNLM"/>
    </source>
</evidence>
<dbReference type="InterPro" id="IPR029058">
    <property type="entry name" value="AB_hydrolase_fold"/>
</dbReference>
<evidence type="ECO:0000313" key="2">
    <source>
        <dbReference type="EMBL" id="MBB5295770.1"/>
    </source>
</evidence>
<comment type="caution">
    <text evidence="2">The sequence shown here is derived from an EMBL/GenBank/DDBJ whole genome shotgun (WGS) entry which is preliminary data.</text>
</comment>
<feature type="signal peptide" evidence="1">
    <location>
        <begin position="1"/>
        <end position="16"/>
    </location>
</feature>
<keyword evidence="1" id="KW-0732">Signal</keyword>
<keyword evidence="3" id="KW-1185">Reference proteome</keyword>
<dbReference type="RefSeq" id="WP_146719855.1">
    <property type="nucleotide sequence ID" value="NZ_BSUI01000005.1"/>
</dbReference>
<dbReference type="Gene3D" id="3.40.50.1820">
    <property type="entry name" value="alpha/beta hydrolase"/>
    <property type="match status" value="1"/>
</dbReference>
<feature type="chain" id="PRO_5047405397" description="Alpha/beta hydrolase" evidence="1">
    <location>
        <begin position="17"/>
        <end position="282"/>
    </location>
</feature>
<dbReference type="Proteomes" id="UP000536909">
    <property type="component" value="Unassembled WGS sequence"/>
</dbReference>